<dbReference type="PANTHER" id="PTHR47611">
    <property type="entry name" value="HAT DIMERISATION DOMAIN, C-TERMINAL"/>
    <property type="match status" value="1"/>
</dbReference>
<dbReference type="Proteomes" id="UP000290572">
    <property type="component" value="Unassembled WGS sequence"/>
</dbReference>
<dbReference type="SUPFAM" id="SSF53098">
    <property type="entry name" value="Ribonuclease H-like"/>
    <property type="match status" value="1"/>
</dbReference>
<protein>
    <submittedName>
        <fullName evidence="3">Zinc finger BED domain-containing 1-like protein</fullName>
    </submittedName>
</protein>
<dbReference type="EMBL" id="QBIY01012533">
    <property type="protein sequence ID" value="RXN24549.1"/>
    <property type="molecule type" value="Genomic_DNA"/>
</dbReference>
<comment type="caution">
    <text evidence="3">The sequence shown here is derived from an EMBL/GenBank/DDBJ whole genome shotgun (WGS) entry which is preliminary data.</text>
</comment>
<feature type="region of interest" description="Disordered" evidence="1">
    <location>
        <begin position="157"/>
        <end position="176"/>
    </location>
</feature>
<dbReference type="AlphaFoldDB" id="A0A498MSB1"/>
<evidence type="ECO:0000256" key="1">
    <source>
        <dbReference type="SAM" id="MobiDB-lite"/>
    </source>
</evidence>
<dbReference type="PANTHER" id="PTHR47611:SF1">
    <property type="entry name" value="CCHC-TYPE DOMAIN-CONTAINING PROTEIN"/>
    <property type="match status" value="1"/>
</dbReference>
<dbReference type="Pfam" id="PF05699">
    <property type="entry name" value="Dimer_Tnp_hAT"/>
    <property type="match status" value="1"/>
</dbReference>
<evidence type="ECO:0000313" key="4">
    <source>
        <dbReference type="Proteomes" id="UP000290572"/>
    </source>
</evidence>
<keyword evidence="4" id="KW-1185">Reference proteome</keyword>
<feature type="domain" description="HAT C-terminal dimerisation" evidence="2">
    <location>
        <begin position="215"/>
        <end position="257"/>
    </location>
</feature>
<proteinExistence type="predicted"/>
<sequence>MSYPSKSTPVKDISCILIQHDVGTTPLMTHFQATINNAFPDLDGPSNIYYAQELISGLAKYFFPYATLWSDMILGDLGRHGSSPVYHKFYKKVNFDDYKAFVSFIRKYALEVSDPCHKSSDSAREMAAVSACKQFCMHVYKLSATVFKLQVDMGQATEPTPTGADTEPNASPPQKKSAMEELFGDTFVKESETDKSFSNTIKEEVASYSLPVDGGNPLAWWKHNECKYPHIAKMARHYLAVPATSVPSERVFSTAVLIPDASHP</sequence>
<name>A0A498MSB1_LABRO</name>
<evidence type="ECO:0000259" key="2">
    <source>
        <dbReference type="Pfam" id="PF05699"/>
    </source>
</evidence>
<gene>
    <name evidence="3" type="ORF">ROHU_022157</name>
</gene>
<dbReference type="GO" id="GO:0046983">
    <property type="term" value="F:protein dimerization activity"/>
    <property type="evidence" value="ECO:0007669"/>
    <property type="project" value="InterPro"/>
</dbReference>
<organism evidence="3 4">
    <name type="scientific">Labeo rohita</name>
    <name type="common">Indian major carp</name>
    <name type="synonym">Cyprinus rohita</name>
    <dbReference type="NCBI Taxonomy" id="84645"/>
    <lineage>
        <taxon>Eukaryota</taxon>
        <taxon>Metazoa</taxon>
        <taxon>Chordata</taxon>
        <taxon>Craniata</taxon>
        <taxon>Vertebrata</taxon>
        <taxon>Euteleostomi</taxon>
        <taxon>Actinopterygii</taxon>
        <taxon>Neopterygii</taxon>
        <taxon>Teleostei</taxon>
        <taxon>Ostariophysi</taxon>
        <taxon>Cypriniformes</taxon>
        <taxon>Cyprinidae</taxon>
        <taxon>Labeoninae</taxon>
        <taxon>Labeonini</taxon>
        <taxon>Labeo</taxon>
    </lineage>
</organism>
<evidence type="ECO:0000313" key="3">
    <source>
        <dbReference type="EMBL" id="RXN24549.1"/>
    </source>
</evidence>
<reference evidence="3 4" key="1">
    <citation type="submission" date="2018-03" db="EMBL/GenBank/DDBJ databases">
        <title>Draft genome sequence of Rohu Carp (Labeo rohita).</title>
        <authorList>
            <person name="Das P."/>
            <person name="Kushwaha B."/>
            <person name="Joshi C.G."/>
            <person name="Kumar D."/>
            <person name="Nagpure N.S."/>
            <person name="Sahoo L."/>
            <person name="Das S.P."/>
            <person name="Bit A."/>
            <person name="Patnaik S."/>
            <person name="Meher P.K."/>
            <person name="Jayasankar P."/>
            <person name="Koringa P.G."/>
            <person name="Patel N.V."/>
            <person name="Hinsu A.T."/>
            <person name="Kumar R."/>
            <person name="Pandey M."/>
            <person name="Agarwal S."/>
            <person name="Srivastava S."/>
            <person name="Singh M."/>
            <person name="Iquebal M.A."/>
            <person name="Jaiswal S."/>
            <person name="Angadi U.B."/>
            <person name="Kumar N."/>
            <person name="Raza M."/>
            <person name="Shah T.M."/>
            <person name="Rai A."/>
            <person name="Jena J.K."/>
        </authorList>
    </citation>
    <scope>NUCLEOTIDE SEQUENCE [LARGE SCALE GENOMIC DNA]</scope>
    <source>
        <strain evidence="3">DASCIFA01</strain>
        <tissue evidence="3">Testis</tissue>
    </source>
</reference>
<dbReference type="InterPro" id="IPR012337">
    <property type="entry name" value="RNaseH-like_sf"/>
</dbReference>
<dbReference type="InterPro" id="IPR008906">
    <property type="entry name" value="HATC_C_dom"/>
</dbReference>
<accession>A0A498MSB1</accession>